<evidence type="ECO:0000313" key="4">
    <source>
        <dbReference type="Proteomes" id="UP000305948"/>
    </source>
</evidence>
<name>A0A5C3MW61_9AGAM</name>
<dbReference type="SUPFAM" id="SSF53474">
    <property type="entry name" value="alpha/beta-Hydrolases"/>
    <property type="match status" value="1"/>
</dbReference>
<keyword evidence="1" id="KW-0378">Hydrolase</keyword>
<dbReference type="EMBL" id="ML213516">
    <property type="protein sequence ID" value="TFK49247.1"/>
    <property type="molecule type" value="Genomic_DNA"/>
</dbReference>
<gene>
    <name evidence="3" type="ORF">OE88DRAFT_402128</name>
</gene>
<dbReference type="Gene3D" id="3.40.50.1820">
    <property type="entry name" value="alpha/beta hydrolase"/>
    <property type="match status" value="1"/>
</dbReference>
<sequence length="255" mass="27987">MSNPRKILVLHGYTQNATLFQRWISPIEAACADDNMEFVFVDGPVLLRQEDIWPGYTPPPDLPLNVKVPETQDDPALIPKAWWRTYPDVNETTGIERTITKLRDTLQNDHFEGVLGFSQGSTLAVMLCALLEKPDIYPHFLVDGKAPHPPLKFCVAVTGYLPECPFLTSLFSSPSKTPTLHIRGRADDLSPESVQQALVDVSSVNRKYVSHGKGEGSFLTLLAADLIPVQHTSCLQNPAGLSSSANTSTTLPGHT</sequence>
<dbReference type="PANTHER" id="PTHR48070:SF6">
    <property type="entry name" value="ESTERASE OVCA2"/>
    <property type="match status" value="1"/>
</dbReference>
<dbReference type="PANTHER" id="PTHR48070">
    <property type="entry name" value="ESTERASE OVCA2"/>
    <property type="match status" value="1"/>
</dbReference>
<evidence type="ECO:0000313" key="3">
    <source>
        <dbReference type="EMBL" id="TFK49247.1"/>
    </source>
</evidence>
<feature type="domain" description="Serine hydrolase" evidence="2">
    <location>
        <begin position="1"/>
        <end position="213"/>
    </location>
</feature>
<proteinExistence type="predicted"/>
<keyword evidence="4" id="KW-1185">Reference proteome</keyword>
<dbReference type="Pfam" id="PF03959">
    <property type="entry name" value="FSH1"/>
    <property type="match status" value="1"/>
</dbReference>
<dbReference type="STRING" id="5364.A0A5C3MW61"/>
<evidence type="ECO:0000256" key="1">
    <source>
        <dbReference type="ARBA" id="ARBA00022801"/>
    </source>
</evidence>
<dbReference type="GO" id="GO:0016787">
    <property type="term" value="F:hydrolase activity"/>
    <property type="evidence" value="ECO:0007669"/>
    <property type="project" value="UniProtKB-KW"/>
</dbReference>
<protein>
    <recommendedName>
        <fullName evidence="2">Serine hydrolase domain-containing protein</fullName>
    </recommendedName>
</protein>
<dbReference type="AlphaFoldDB" id="A0A5C3MW61"/>
<organism evidence="3 4">
    <name type="scientific">Heliocybe sulcata</name>
    <dbReference type="NCBI Taxonomy" id="5364"/>
    <lineage>
        <taxon>Eukaryota</taxon>
        <taxon>Fungi</taxon>
        <taxon>Dikarya</taxon>
        <taxon>Basidiomycota</taxon>
        <taxon>Agaricomycotina</taxon>
        <taxon>Agaricomycetes</taxon>
        <taxon>Gloeophyllales</taxon>
        <taxon>Gloeophyllaceae</taxon>
        <taxon>Heliocybe</taxon>
    </lineage>
</organism>
<dbReference type="GO" id="GO:0005737">
    <property type="term" value="C:cytoplasm"/>
    <property type="evidence" value="ECO:0007669"/>
    <property type="project" value="TreeGrafter"/>
</dbReference>
<evidence type="ECO:0000259" key="2">
    <source>
        <dbReference type="Pfam" id="PF03959"/>
    </source>
</evidence>
<dbReference type="InterPro" id="IPR005645">
    <property type="entry name" value="FSH-like_dom"/>
</dbReference>
<dbReference type="InterPro" id="IPR050593">
    <property type="entry name" value="LovG"/>
</dbReference>
<reference evidence="3 4" key="1">
    <citation type="journal article" date="2019" name="Nat. Ecol. Evol.">
        <title>Megaphylogeny resolves global patterns of mushroom evolution.</title>
        <authorList>
            <person name="Varga T."/>
            <person name="Krizsan K."/>
            <person name="Foldi C."/>
            <person name="Dima B."/>
            <person name="Sanchez-Garcia M."/>
            <person name="Sanchez-Ramirez S."/>
            <person name="Szollosi G.J."/>
            <person name="Szarkandi J.G."/>
            <person name="Papp V."/>
            <person name="Albert L."/>
            <person name="Andreopoulos W."/>
            <person name="Angelini C."/>
            <person name="Antonin V."/>
            <person name="Barry K.W."/>
            <person name="Bougher N.L."/>
            <person name="Buchanan P."/>
            <person name="Buyck B."/>
            <person name="Bense V."/>
            <person name="Catcheside P."/>
            <person name="Chovatia M."/>
            <person name="Cooper J."/>
            <person name="Damon W."/>
            <person name="Desjardin D."/>
            <person name="Finy P."/>
            <person name="Geml J."/>
            <person name="Haridas S."/>
            <person name="Hughes K."/>
            <person name="Justo A."/>
            <person name="Karasinski D."/>
            <person name="Kautmanova I."/>
            <person name="Kiss B."/>
            <person name="Kocsube S."/>
            <person name="Kotiranta H."/>
            <person name="LaButti K.M."/>
            <person name="Lechner B.E."/>
            <person name="Liimatainen K."/>
            <person name="Lipzen A."/>
            <person name="Lukacs Z."/>
            <person name="Mihaltcheva S."/>
            <person name="Morgado L.N."/>
            <person name="Niskanen T."/>
            <person name="Noordeloos M.E."/>
            <person name="Ohm R.A."/>
            <person name="Ortiz-Santana B."/>
            <person name="Ovrebo C."/>
            <person name="Racz N."/>
            <person name="Riley R."/>
            <person name="Savchenko A."/>
            <person name="Shiryaev A."/>
            <person name="Soop K."/>
            <person name="Spirin V."/>
            <person name="Szebenyi C."/>
            <person name="Tomsovsky M."/>
            <person name="Tulloss R.E."/>
            <person name="Uehling J."/>
            <person name="Grigoriev I.V."/>
            <person name="Vagvolgyi C."/>
            <person name="Papp T."/>
            <person name="Martin F.M."/>
            <person name="Miettinen O."/>
            <person name="Hibbett D.S."/>
            <person name="Nagy L.G."/>
        </authorList>
    </citation>
    <scope>NUCLEOTIDE SEQUENCE [LARGE SCALE GENOMIC DNA]</scope>
    <source>
        <strain evidence="3 4">OMC1185</strain>
    </source>
</reference>
<dbReference type="GO" id="GO:0005634">
    <property type="term" value="C:nucleus"/>
    <property type="evidence" value="ECO:0007669"/>
    <property type="project" value="TreeGrafter"/>
</dbReference>
<dbReference type="InterPro" id="IPR029058">
    <property type="entry name" value="AB_hydrolase_fold"/>
</dbReference>
<dbReference type="OrthoDB" id="2094269at2759"/>
<accession>A0A5C3MW61</accession>
<dbReference type="Proteomes" id="UP000305948">
    <property type="component" value="Unassembled WGS sequence"/>
</dbReference>